<dbReference type="AlphaFoldDB" id="A0A318XN56"/>
<evidence type="ECO:0000313" key="2">
    <source>
        <dbReference type="EMBL" id="PYG88146.1"/>
    </source>
</evidence>
<dbReference type="RefSeq" id="WP_110461531.1">
    <property type="nucleotide sequence ID" value="NZ_QKMR01000007.1"/>
</dbReference>
<feature type="transmembrane region" description="Helical" evidence="1">
    <location>
        <begin position="182"/>
        <end position="203"/>
    </location>
</feature>
<feature type="transmembrane region" description="Helical" evidence="1">
    <location>
        <begin position="23"/>
        <end position="50"/>
    </location>
</feature>
<feature type="transmembrane region" description="Helical" evidence="1">
    <location>
        <begin position="149"/>
        <end position="170"/>
    </location>
</feature>
<evidence type="ECO:0000313" key="3">
    <source>
        <dbReference type="Proteomes" id="UP000248132"/>
    </source>
</evidence>
<comment type="caution">
    <text evidence="2">The sequence shown here is derived from an EMBL/GenBank/DDBJ whole genome shotgun (WGS) entry which is preliminary data.</text>
</comment>
<keyword evidence="3" id="KW-1185">Reference proteome</keyword>
<proteinExistence type="predicted"/>
<keyword evidence="1" id="KW-1133">Transmembrane helix</keyword>
<protein>
    <submittedName>
        <fullName evidence="2">Uncharacterized protein</fullName>
    </submittedName>
</protein>
<sequence>MFTKTSYGITVAKRRELSRSNGVFGYLLQEWLLFLTLTILIFKSIILMGFVYSSDQSVINMALGLKNIKYMSICIAPLAVLVSLSFLPKNKARLWFLLILNFLCSLLFFLDALYFRAGDNFLSFQLLGQSGSFGNMQGSILTMFRLCDLVFFFDIPVIAVLLIATRGLYYSSPLFTELKPRIISFFTVFVLAVVFMIFTHISICAGSNDKNAYIFYAYSNPKQTICNNAPVAYHFFDFYVFLSDLKP</sequence>
<feature type="transmembrane region" description="Helical" evidence="1">
    <location>
        <begin position="70"/>
        <end position="87"/>
    </location>
</feature>
<keyword evidence="1" id="KW-0472">Membrane</keyword>
<evidence type="ECO:0000256" key="1">
    <source>
        <dbReference type="SAM" id="Phobius"/>
    </source>
</evidence>
<gene>
    <name evidence="2" type="ORF">LY28_01477</name>
</gene>
<accession>A0A318XN56</accession>
<keyword evidence="1" id="KW-0812">Transmembrane</keyword>
<dbReference type="EMBL" id="QKMR01000007">
    <property type="protein sequence ID" value="PYG88146.1"/>
    <property type="molecule type" value="Genomic_DNA"/>
</dbReference>
<feature type="transmembrane region" description="Helical" evidence="1">
    <location>
        <begin position="94"/>
        <end position="115"/>
    </location>
</feature>
<organism evidence="2 3">
    <name type="scientific">Ruminiclostridium sufflavum DSM 19573</name>
    <dbReference type="NCBI Taxonomy" id="1121337"/>
    <lineage>
        <taxon>Bacteria</taxon>
        <taxon>Bacillati</taxon>
        <taxon>Bacillota</taxon>
        <taxon>Clostridia</taxon>
        <taxon>Eubacteriales</taxon>
        <taxon>Oscillospiraceae</taxon>
        <taxon>Ruminiclostridium</taxon>
    </lineage>
</organism>
<dbReference type="OrthoDB" id="5901192at2"/>
<dbReference type="Proteomes" id="UP000248132">
    <property type="component" value="Unassembled WGS sequence"/>
</dbReference>
<name>A0A318XN56_9FIRM</name>
<reference evidence="2 3" key="1">
    <citation type="submission" date="2018-06" db="EMBL/GenBank/DDBJ databases">
        <title>Genomic Encyclopedia of Type Strains, Phase I: the one thousand microbial genomes (KMG-I) project.</title>
        <authorList>
            <person name="Kyrpides N."/>
        </authorList>
    </citation>
    <scope>NUCLEOTIDE SEQUENCE [LARGE SCALE GENOMIC DNA]</scope>
    <source>
        <strain evidence="2 3">DSM 19573</strain>
    </source>
</reference>